<evidence type="ECO:0000313" key="1">
    <source>
        <dbReference type="EMBL" id="KMZ75736.1"/>
    </source>
</evidence>
<dbReference type="PANTHER" id="PTHR46183:SF4">
    <property type="entry name" value="PROTEIN PHOX4"/>
    <property type="match status" value="1"/>
</dbReference>
<dbReference type="EMBL" id="LFYR01000119">
    <property type="protein sequence ID" value="KMZ75736.1"/>
    <property type="molecule type" value="Genomic_DNA"/>
</dbReference>
<name>A0A0K9Q396_ZOSMR</name>
<dbReference type="OrthoDB" id="2942533at2759"/>
<dbReference type="AlphaFoldDB" id="A0A0K9Q396"/>
<gene>
    <name evidence="1" type="ORF">ZOSMA_1109G00030</name>
</gene>
<keyword evidence="2" id="KW-1185">Reference proteome</keyword>
<reference evidence="2" key="1">
    <citation type="journal article" date="2016" name="Nature">
        <title>The genome of the seagrass Zostera marina reveals angiosperm adaptation to the sea.</title>
        <authorList>
            <person name="Olsen J.L."/>
            <person name="Rouze P."/>
            <person name="Verhelst B."/>
            <person name="Lin Y.-C."/>
            <person name="Bayer T."/>
            <person name="Collen J."/>
            <person name="Dattolo E."/>
            <person name="De Paoli E."/>
            <person name="Dittami S."/>
            <person name="Maumus F."/>
            <person name="Michel G."/>
            <person name="Kersting A."/>
            <person name="Lauritano C."/>
            <person name="Lohaus R."/>
            <person name="Toepel M."/>
            <person name="Tonon T."/>
            <person name="Vanneste K."/>
            <person name="Amirebrahimi M."/>
            <person name="Brakel J."/>
            <person name="Bostroem C."/>
            <person name="Chovatia M."/>
            <person name="Grimwood J."/>
            <person name="Jenkins J.W."/>
            <person name="Jueterbock A."/>
            <person name="Mraz A."/>
            <person name="Stam W.T."/>
            <person name="Tice H."/>
            <person name="Bornberg-Bauer E."/>
            <person name="Green P.J."/>
            <person name="Pearson G.A."/>
            <person name="Procaccini G."/>
            <person name="Duarte C.M."/>
            <person name="Schmutz J."/>
            <person name="Reusch T.B.H."/>
            <person name="Van de Peer Y."/>
        </authorList>
    </citation>
    <scope>NUCLEOTIDE SEQUENCE [LARGE SCALE GENOMIC DNA]</scope>
    <source>
        <strain evidence="2">cv. Finnish</strain>
    </source>
</reference>
<accession>A0A0K9Q396</accession>
<organism evidence="1 2">
    <name type="scientific">Zostera marina</name>
    <name type="common">Eelgrass</name>
    <dbReference type="NCBI Taxonomy" id="29655"/>
    <lineage>
        <taxon>Eukaryota</taxon>
        <taxon>Viridiplantae</taxon>
        <taxon>Streptophyta</taxon>
        <taxon>Embryophyta</taxon>
        <taxon>Tracheophyta</taxon>
        <taxon>Spermatophyta</taxon>
        <taxon>Magnoliopsida</taxon>
        <taxon>Liliopsida</taxon>
        <taxon>Zosteraceae</taxon>
        <taxon>Zostera</taxon>
    </lineage>
</organism>
<sequence>EYVKAGKRYEEAIKIKPDFYEGILALGQQQFEQAKLTWYHAIGNKVNLLTWSSSEVLNLFSNAEDNMERGMEIWEETEE</sequence>
<feature type="non-terminal residue" evidence="1">
    <location>
        <position position="1"/>
    </location>
</feature>
<dbReference type="Proteomes" id="UP000036987">
    <property type="component" value="Unassembled WGS sequence"/>
</dbReference>
<dbReference type="InterPro" id="IPR044517">
    <property type="entry name" value="PHOX1-4"/>
</dbReference>
<evidence type="ECO:0000313" key="2">
    <source>
        <dbReference type="Proteomes" id="UP000036987"/>
    </source>
</evidence>
<protein>
    <submittedName>
        <fullName evidence="1">Uncharacterized protein</fullName>
    </submittedName>
</protein>
<feature type="non-terminal residue" evidence="1">
    <location>
        <position position="79"/>
    </location>
</feature>
<proteinExistence type="predicted"/>
<comment type="caution">
    <text evidence="1">The sequence shown here is derived from an EMBL/GenBank/DDBJ whole genome shotgun (WGS) entry which is preliminary data.</text>
</comment>
<dbReference type="PANTHER" id="PTHR46183">
    <property type="entry name" value="PROTEIN CLMP1"/>
    <property type="match status" value="1"/>
</dbReference>